<accession>A0ABN7XP88</accession>
<comment type="caution">
    <text evidence="1">The sequence shown here is derived from an EMBL/GenBank/DDBJ whole genome shotgun (WGS) entry which is preliminary data.</text>
</comment>
<proteinExistence type="predicted"/>
<name>A0ABN7XP88_GIGMA</name>
<evidence type="ECO:0000313" key="1">
    <source>
        <dbReference type="EMBL" id="CAG8857062.1"/>
    </source>
</evidence>
<protein>
    <submittedName>
        <fullName evidence="1">5785_t:CDS:1</fullName>
    </submittedName>
</protein>
<sequence length="97" mass="11819">MRSLNSFVQVWKNSYLNSFSYDECDCEFFESEYSWLEYLKQNNLLNTYCGKYSKNNKYEYFWIGYEGQDVLSVEDFPNNIYFSFKSFNGLLDYEPTR</sequence>
<reference evidence="1 2" key="1">
    <citation type="submission" date="2021-06" db="EMBL/GenBank/DDBJ databases">
        <authorList>
            <person name="Kallberg Y."/>
            <person name="Tangrot J."/>
            <person name="Rosling A."/>
        </authorList>
    </citation>
    <scope>NUCLEOTIDE SEQUENCE [LARGE SCALE GENOMIC DNA]</scope>
    <source>
        <strain evidence="1 2">120-4 pot B 10/14</strain>
    </source>
</reference>
<dbReference type="Proteomes" id="UP000789901">
    <property type="component" value="Unassembled WGS sequence"/>
</dbReference>
<dbReference type="EMBL" id="CAJVQB010166858">
    <property type="protein sequence ID" value="CAG8857062.1"/>
    <property type="molecule type" value="Genomic_DNA"/>
</dbReference>
<keyword evidence="2" id="KW-1185">Reference proteome</keyword>
<feature type="non-terminal residue" evidence="1">
    <location>
        <position position="97"/>
    </location>
</feature>
<gene>
    <name evidence="1" type="ORF">GMARGA_LOCUS45883</name>
</gene>
<organism evidence="1 2">
    <name type="scientific">Gigaspora margarita</name>
    <dbReference type="NCBI Taxonomy" id="4874"/>
    <lineage>
        <taxon>Eukaryota</taxon>
        <taxon>Fungi</taxon>
        <taxon>Fungi incertae sedis</taxon>
        <taxon>Mucoromycota</taxon>
        <taxon>Glomeromycotina</taxon>
        <taxon>Glomeromycetes</taxon>
        <taxon>Diversisporales</taxon>
        <taxon>Gigasporaceae</taxon>
        <taxon>Gigaspora</taxon>
    </lineage>
</organism>
<evidence type="ECO:0000313" key="2">
    <source>
        <dbReference type="Proteomes" id="UP000789901"/>
    </source>
</evidence>